<proteinExistence type="predicted"/>
<dbReference type="RefSeq" id="XP_005645011.1">
    <property type="nucleotide sequence ID" value="XM_005644954.1"/>
</dbReference>
<dbReference type="Proteomes" id="UP000007264">
    <property type="component" value="Unassembled WGS sequence"/>
</dbReference>
<evidence type="ECO:0000313" key="1">
    <source>
        <dbReference type="EMBL" id="EIE20467.1"/>
    </source>
</evidence>
<comment type="caution">
    <text evidence="1">The sequence shown here is derived from an EMBL/GenBank/DDBJ whole genome shotgun (WGS) entry which is preliminary data.</text>
</comment>
<dbReference type="GeneID" id="17038443"/>
<protein>
    <submittedName>
        <fullName evidence="1">Uncharacterized protein</fullName>
    </submittedName>
</protein>
<dbReference type="AlphaFoldDB" id="I0YPZ8"/>
<gene>
    <name evidence="1" type="ORF">COCSUDRAFT_33979</name>
</gene>
<reference evidence="1 2" key="1">
    <citation type="journal article" date="2012" name="Genome Biol.">
        <title>The genome of the polar eukaryotic microalga coccomyxa subellipsoidea reveals traits of cold adaptation.</title>
        <authorList>
            <person name="Blanc G."/>
            <person name="Agarkova I."/>
            <person name="Grimwood J."/>
            <person name="Kuo A."/>
            <person name="Brueggeman A."/>
            <person name="Dunigan D."/>
            <person name="Gurnon J."/>
            <person name="Ladunga I."/>
            <person name="Lindquist E."/>
            <person name="Lucas S."/>
            <person name="Pangilinan J."/>
            <person name="Proschold T."/>
            <person name="Salamov A."/>
            <person name="Schmutz J."/>
            <person name="Weeks D."/>
            <person name="Yamada T."/>
            <person name="Claverie J.M."/>
            <person name="Grigoriev I."/>
            <person name="Van Etten J."/>
            <person name="Lomsadze A."/>
            <person name="Borodovsky M."/>
        </authorList>
    </citation>
    <scope>NUCLEOTIDE SEQUENCE [LARGE SCALE GENOMIC DNA]</scope>
    <source>
        <strain evidence="1 2">C-169</strain>
    </source>
</reference>
<organism evidence="1 2">
    <name type="scientific">Coccomyxa subellipsoidea (strain C-169)</name>
    <name type="common">Green microalga</name>
    <dbReference type="NCBI Taxonomy" id="574566"/>
    <lineage>
        <taxon>Eukaryota</taxon>
        <taxon>Viridiplantae</taxon>
        <taxon>Chlorophyta</taxon>
        <taxon>core chlorophytes</taxon>
        <taxon>Trebouxiophyceae</taxon>
        <taxon>Trebouxiophyceae incertae sedis</taxon>
        <taxon>Coccomyxaceae</taxon>
        <taxon>Coccomyxa</taxon>
        <taxon>Coccomyxa subellipsoidea</taxon>
    </lineage>
</organism>
<sequence>MPAEDSVRAAQEKPCQGSSALIDAYAALIDACMSSHGSINTRLSPCFRPAQCWFRLLGGSRRPLRAACKCGG</sequence>
<keyword evidence="2" id="KW-1185">Reference proteome</keyword>
<name>I0YPZ8_COCSC</name>
<evidence type="ECO:0000313" key="2">
    <source>
        <dbReference type="Proteomes" id="UP000007264"/>
    </source>
</evidence>
<accession>I0YPZ8</accession>
<dbReference type="KEGG" id="csl:COCSUDRAFT_33979"/>
<dbReference type="EMBL" id="AGSI01000015">
    <property type="protein sequence ID" value="EIE20467.1"/>
    <property type="molecule type" value="Genomic_DNA"/>
</dbReference>